<reference evidence="1 2" key="1">
    <citation type="submission" date="2019-03" db="EMBL/GenBank/DDBJ databases">
        <title>First draft genome of Liparis tanakae, snailfish: a comprehensive survey of snailfish specific genes.</title>
        <authorList>
            <person name="Kim W."/>
            <person name="Song I."/>
            <person name="Jeong J.-H."/>
            <person name="Kim D."/>
            <person name="Kim S."/>
            <person name="Ryu S."/>
            <person name="Song J.Y."/>
            <person name="Lee S.K."/>
        </authorList>
    </citation>
    <scope>NUCLEOTIDE SEQUENCE [LARGE SCALE GENOMIC DNA]</scope>
    <source>
        <tissue evidence="1">Muscle</tissue>
    </source>
</reference>
<evidence type="ECO:0000313" key="1">
    <source>
        <dbReference type="EMBL" id="TNN42694.1"/>
    </source>
</evidence>
<dbReference type="EMBL" id="SRLO01001019">
    <property type="protein sequence ID" value="TNN42694.1"/>
    <property type="molecule type" value="Genomic_DNA"/>
</dbReference>
<dbReference type="Proteomes" id="UP000314294">
    <property type="component" value="Unassembled WGS sequence"/>
</dbReference>
<gene>
    <name evidence="1" type="ORF">EYF80_047124</name>
</gene>
<name>A0A4Z2FPJ6_9TELE</name>
<proteinExistence type="predicted"/>
<comment type="caution">
    <text evidence="1">The sequence shown here is derived from an EMBL/GenBank/DDBJ whole genome shotgun (WGS) entry which is preliminary data.</text>
</comment>
<evidence type="ECO:0000313" key="2">
    <source>
        <dbReference type="Proteomes" id="UP000314294"/>
    </source>
</evidence>
<keyword evidence="2" id="KW-1185">Reference proteome</keyword>
<dbReference type="AlphaFoldDB" id="A0A4Z2FPJ6"/>
<accession>A0A4Z2FPJ6</accession>
<organism evidence="1 2">
    <name type="scientific">Liparis tanakae</name>
    <name type="common">Tanaka's snailfish</name>
    <dbReference type="NCBI Taxonomy" id="230148"/>
    <lineage>
        <taxon>Eukaryota</taxon>
        <taxon>Metazoa</taxon>
        <taxon>Chordata</taxon>
        <taxon>Craniata</taxon>
        <taxon>Vertebrata</taxon>
        <taxon>Euteleostomi</taxon>
        <taxon>Actinopterygii</taxon>
        <taxon>Neopterygii</taxon>
        <taxon>Teleostei</taxon>
        <taxon>Neoteleostei</taxon>
        <taxon>Acanthomorphata</taxon>
        <taxon>Eupercaria</taxon>
        <taxon>Perciformes</taxon>
        <taxon>Cottioidei</taxon>
        <taxon>Cottales</taxon>
        <taxon>Liparidae</taxon>
        <taxon>Liparis</taxon>
    </lineage>
</organism>
<protein>
    <submittedName>
        <fullName evidence="1">Uncharacterized protein</fullName>
    </submittedName>
</protein>
<sequence length="63" mass="7522">MKLGTRESSLAFWDGERQTYMVEGEEKVMLLMQLGRELYLYLKERTTQIQESVQEKTPAEHFH</sequence>